<evidence type="ECO:0000313" key="2">
    <source>
        <dbReference type="Proteomes" id="UP000535276"/>
    </source>
</evidence>
<proteinExistence type="predicted"/>
<accession>A0A7Z0E5E3</accession>
<name>A0A7Z0E5E3_RHILE</name>
<dbReference type="EMBL" id="JACBZV010000016">
    <property type="protein sequence ID" value="NYJ15148.1"/>
    <property type="molecule type" value="Genomic_DNA"/>
</dbReference>
<sequence>MKSQQVKPFRPSFFVEGAVFVVGAFDDAFALKNGLQFLYEVAGDVEKRFVLGCVVHGFPLGGRVPLNAMPAQQAALVKSIKQSAPLWEGWYRTALGRVCLEFHISCSNATLRVEGAWQV</sequence>
<evidence type="ECO:0000313" key="1">
    <source>
        <dbReference type="EMBL" id="NYJ15148.1"/>
    </source>
</evidence>
<protein>
    <submittedName>
        <fullName evidence="1">Uncharacterized protein</fullName>
    </submittedName>
</protein>
<comment type="caution">
    <text evidence="1">The sequence shown here is derived from an EMBL/GenBank/DDBJ whole genome shotgun (WGS) entry which is preliminary data.</text>
</comment>
<gene>
    <name evidence="1" type="ORF">GGI64_006253</name>
</gene>
<reference evidence="1 2" key="1">
    <citation type="submission" date="2020-07" db="EMBL/GenBank/DDBJ databases">
        <title>Genomic Encyclopedia of Type Strains, Phase IV (KMG-V): Genome sequencing to study the core and pangenomes of soil and plant-associated prokaryotes.</title>
        <authorList>
            <person name="Whitman W."/>
        </authorList>
    </citation>
    <scope>NUCLEOTIDE SEQUENCE [LARGE SCALE GENOMIC DNA]</scope>
    <source>
        <strain evidence="1 2">SEMIA 4052</strain>
    </source>
</reference>
<dbReference type="Proteomes" id="UP000535276">
    <property type="component" value="Unassembled WGS sequence"/>
</dbReference>
<dbReference type="AlphaFoldDB" id="A0A7Z0E5E3"/>
<organism evidence="1 2">
    <name type="scientific">Rhizobium leguminosarum</name>
    <dbReference type="NCBI Taxonomy" id="384"/>
    <lineage>
        <taxon>Bacteria</taxon>
        <taxon>Pseudomonadati</taxon>
        <taxon>Pseudomonadota</taxon>
        <taxon>Alphaproteobacteria</taxon>
        <taxon>Hyphomicrobiales</taxon>
        <taxon>Rhizobiaceae</taxon>
        <taxon>Rhizobium/Agrobacterium group</taxon>
        <taxon>Rhizobium</taxon>
    </lineage>
</organism>